<dbReference type="Gene3D" id="1.20.5.1030">
    <property type="entry name" value="Preprotein translocase secy subunit"/>
    <property type="match status" value="1"/>
</dbReference>
<dbReference type="AlphaFoldDB" id="A0A0E3ZC95"/>
<keyword evidence="5 8" id="KW-1133">Transmembrane helix</keyword>
<dbReference type="GO" id="GO:0043952">
    <property type="term" value="P:protein transport by the Sec complex"/>
    <property type="evidence" value="ECO:0007669"/>
    <property type="project" value="UniProtKB-UniRule"/>
</dbReference>
<comment type="subcellular location">
    <subcellularLocation>
        <location evidence="8">Cell membrane</location>
        <topology evidence="8">Single-pass membrane protein</topology>
    </subcellularLocation>
    <subcellularLocation>
        <location evidence="1">Membrane</location>
    </subcellularLocation>
</comment>
<evidence type="ECO:0000313" key="9">
    <source>
        <dbReference type="EMBL" id="AKC95505.1"/>
    </source>
</evidence>
<dbReference type="EMBL" id="CP011280">
    <property type="protein sequence ID" value="AKC95505.1"/>
    <property type="molecule type" value="Genomic_DNA"/>
</dbReference>
<dbReference type="GO" id="GO:0005886">
    <property type="term" value="C:plasma membrane"/>
    <property type="evidence" value="ECO:0007669"/>
    <property type="project" value="UniProtKB-SubCell"/>
</dbReference>
<evidence type="ECO:0000256" key="7">
    <source>
        <dbReference type="ARBA" id="ARBA00023136"/>
    </source>
</evidence>
<evidence type="ECO:0000256" key="5">
    <source>
        <dbReference type="ARBA" id="ARBA00022989"/>
    </source>
</evidence>
<accession>A0A0E3ZC95</accession>
<keyword evidence="7 8" id="KW-0472">Membrane</keyword>
<keyword evidence="6 8" id="KW-0811">Translocation</keyword>
<keyword evidence="4 8" id="KW-0653">Protein transport</keyword>
<organism evidence="9 10">
    <name type="scientific">Sneathia vaginalis</name>
    <dbReference type="NCBI Taxonomy" id="187101"/>
    <lineage>
        <taxon>Bacteria</taxon>
        <taxon>Fusobacteriati</taxon>
        <taxon>Fusobacteriota</taxon>
        <taxon>Fusobacteriia</taxon>
        <taxon>Fusobacteriales</taxon>
        <taxon>Leptotrichiaceae</taxon>
        <taxon>Sneathia</taxon>
    </lineage>
</organism>
<dbReference type="Pfam" id="PF00584">
    <property type="entry name" value="SecE"/>
    <property type="match status" value="1"/>
</dbReference>
<keyword evidence="3 8" id="KW-0812">Transmembrane</keyword>
<evidence type="ECO:0000256" key="4">
    <source>
        <dbReference type="ARBA" id="ARBA00022927"/>
    </source>
</evidence>
<dbReference type="STRING" id="187101.VC03_03050"/>
<gene>
    <name evidence="8" type="primary">secE</name>
    <name evidence="9" type="ORF">VC03_03050</name>
</gene>
<dbReference type="GO" id="GO:0065002">
    <property type="term" value="P:intracellular protein transmembrane transport"/>
    <property type="evidence" value="ECO:0007669"/>
    <property type="project" value="UniProtKB-UniRule"/>
</dbReference>
<evidence type="ECO:0000313" key="10">
    <source>
        <dbReference type="Proteomes" id="UP000033103"/>
    </source>
</evidence>
<dbReference type="GO" id="GO:0008320">
    <property type="term" value="F:protein transmembrane transporter activity"/>
    <property type="evidence" value="ECO:0007669"/>
    <property type="project" value="UniProtKB-UniRule"/>
</dbReference>
<keyword evidence="8" id="KW-1003">Cell membrane</keyword>
<keyword evidence="10" id="KW-1185">Reference proteome</keyword>
<sequence length="69" mass="7930">MKDEKKKNLLTRIVDEYKKVTWASASEVVQVTIIVLLITAFIAIMIIMFDFAFNLIIKNATTLLRSLIK</sequence>
<dbReference type="InterPro" id="IPR038379">
    <property type="entry name" value="SecE_sf"/>
</dbReference>
<dbReference type="Proteomes" id="UP000033103">
    <property type="component" value="Chromosome"/>
</dbReference>
<dbReference type="PATRIC" id="fig|1069640.6.peg.595"/>
<feature type="transmembrane region" description="Helical" evidence="8">
    <location>
        <begin position="28"/>
        <end position="57"/>
    </location>
</feature>
<evidence type="ECO:0000256" key="6">
    <source>
        <dbReference type="ARBA" id="ARBA00023010"/>
    </source>
</evidence>
<comment type="function">
    <text evidence="8">Essential subunit of the Sec protein translocation channel SecYEG. Clamps together the 2 halves of SecY. May contact the channel plug during translocation.</text>
</comment>
<dbReference type="KEGG" id="sns:VC03_03050"/>
<name>A0A0E3ZC95_9FUSO</name>
<dbReference type="RefSeq" id="WP_046328611.1">
    <property type="nucleotide sequence ID" value="NZ_CP011280.1"/>
</dbReference>
<proteinExistence type="inferred from homology"/>
<comment type="similarity">
    <text evidence="8">Belongs to the SecE/SEC61-gamma family.</text>
</comment>
<dbReference type="GO" id="GO:0006605">
    <property type="term" value="P:protein targeting"/>
    <property type="evidence" value="ECO:0007669"/>
    <property type="project" value="UniProtKB-UniRule"/>
</dbReference>
<keyword evidence="2 8" id="KW-0813">Transport</keyword>
<comment type="subunit">
    <text evidence="8">Component of the Sec protein translocase complex. Heterotrimer consisting of SecY, SecE and SecG subunits. The heterotrimers can form oligomers, although 1 heterotrimer is thought to be able to translocate proteins. Interacts with the ribosome. Interacts with SecDF, and other proteins may be involved. Interacts with SecA.</text>
</comment>
<dbReference type="NCBIfam" id="TIGR00964">
    <property type="entry name" value="secE_bact"/>
    <property type="match status" value="1"/>
</dbReference>
<evidence type="ECO:0000256" key="3">
    <source>
        <dbReference type="ARBA" id="ARBA00022692"/>
    </source>
</evidence>
<protein>
    <recommendedName>
        <fullName evidence="8">Protein translocase subunit SecE</fullName>
    </recommendedName>
</protein>
<evidence type="ECO:0000256" key="1">
    <source>
        <dbReference type="ARBA" id="ARBA00004370"/>
    </source>
</evidence>
<evidence type="ECO:0000256" key="2">
    <source>
        <dbReference type="ARBA" id="ARBA00022448"/>
    </source>
</evidence>
<reference evidence="9 10" key="1">
    <citation type="journal article" date="2012" name="BMC Genomics">
        <title>Genomic sequence analysis and characterization of Sneathia amnii sp. nov.</title>
        <authorList>
            <consortium name="Vaginal Microbiome Consortium (additional members)"/>
            <person name="Harwich M.D.Jr."/>
            <person name="Serrano M.G."/>
            <person name="Fettweis J.M."/>
            <person name="Alves J.M."/>
            <person name="Reimers M.A."/>
            <person name="Buck G.A."/>
            <person name="Jefferson K.K."/>
        </authorList>
    </citation>
    <scope>NUCLEOTIDE SEQUENCE [LARGE SCALE GENOMIC DNA]</scope>
    <source>
        <strain evidence="9 10">SN35</strain>
    </source>
</reference>
<dbReference type="GO" id="GO:0009306">
    <property type="term" value="P:protein secretion"/>
    <property type="evidence" value="ECO:0007669"/>
    <property type="project" value="UniProtKB-UniRule"/>
</dbReference>
<evidence type="ECO:0000256" key="8">
    <source>
        <dbReference type="HAMAP-Rule" id="MF_00422"/>
    </source>
</evidence>
<dbReference type="HAMAP" id="MF_00422">
    <property type="entry name" value="SecE"/>
    <property type="match status" value="1"/>
</dbReference>
<dbReference type="InterPro" id="IPR001901">
    <property type="entry name" value="Translocase_SecE/Sec61-g"/>
</dbReference>
<dbReference type="HOGENOM" id="CLU_113663_4_3_0"/>
<dbReference type="InterPro" id="IPR005807">
    <property type="entry name" value="SecE_bac"/>
</dbReference>